<evidence type="ECO:0000313" key="4">
    <source>
        <dbReference type="EMBL" id="NIH68451.1"/>
    </source>
</evidence>
<evidence type="ECO:0008006" key="7">
    <source>
        <dbReference type="Google" id="ProtNLM"/>
    </source>
</evidence>
<dbReference type="EMBL" id="JAAMPA010000001">
    <property type="protein sequence ID" value="NIH68451.1"/>
    <property type="molecule type" value="Genomic_DNA"/>
</dbReference>
<accession>A0A846LM18</accession>
<reference evidence="6" key="2">
    <citation type="journal article" date="2019" name="Int. J. Syst. Evol. Microbiol.">
        <title>The Global Catalogue of Microorganisms (GCM) 10K type strain sequencing project: providing services to taxonomists for standard genome sequencing and annotation.</title>
        <authorList>
            <consortium name="The Broad Institute Genomics Platform"/>
            <consortium name="The Broad Institute Genome Sequencing Center for Infectious Disease"/>
            <person name="Wu L."/>
            <person name="Ma J."/>
        </authorList>
    </citation>
    <scope>NUCLEOTIDE SEQUENCE [LARGE SCALE GENOMIC DNA]</scope>
    <source>
        <strain evidence="6">CGMCC 4.5581</strain>
    </source>
</reference>
<protein>
    <recommendedName>
        <fullName evidence="7">IPT/TIG domain-containing protein</fullName>
    </recommendedName>
</protein>
<evidence type="ECO:0000256" key="1">
    <source>
        <dbReference type="SAM" id="MobiDB-lite"/>
    </source>
</evidence>
<sequence length="231" mass="22310">MSRRSTPRAVRGRVLGSVLGLALAASAIGMAGAASTADAGPPTAEVTAADGPAAPGDLPPLAPSSAAELAPTSGTVPAPAAGAVPAPTAGMSTAPAAGTDPAPAAAGTIPAPSAGVGPAPAAGVTDDEPTATVSDPQPLREEEVTVIGTGFSPAEKVTAELPARLRGQLGSAVAGPDGTVSIPVRAPTALQAGAHEVVLRGSSGTTASTSVQLRPLVEDQLARLARWWPRD</sequence>
<evidence type="ECO:0000256" key="2">
    <source>
        <dbReference type="SAM" id="SignalP"/>
    </source>
</evidence>
<dbReference type="RefSeq" id="WP_166755661.1">
    <property type="nucleotide sequence ID" value="NZ_BAABJU010000023.1"/>
</dbReference>
<evidence type="ECO:0000313" key="3">
    <source>
        <dbReference type="EMBL" id="GGL57327.1"/>
    </source>
</evidence>
<dbReference type="EMBL" id="BMMI01000002">
    <property type="protein sequence ID" value="GGL57327.1"/>
    <property type="molecule type" value="Genomic_DNA"/>
</dbReference>
<feature type="region of interest" description="Disordered" evidence="1">
    <location>
        <begin position="31"/>
        <end position="136"/>
    </location>
</feature>
<keyword evidence="2" id="KW-0732">Signal</keyword>
<dbReference type="Proteomes" id="UP000648663">
    <property type="component" value="Unassembled WGS sequence"/>
</dbReference>
<comment type="caution">
    <text evidence="4">The sequence shown here is derived from an EMBL/GenBank/DDBJ whole genome shotgun (WGS) entry which is preliminary data.</text>
</comment>
<feature type="chain" id="PRO_5032610376" description="IPT/TIG domain-containing protein" evidence="2">
    <location>
        <begin position="34"/>
        <end position="231"/>
    </location>
</feature>
<gene>
    <name evidence="4" type="ORF">FB380_002897</name>
    <name evidence="3" type="ORF">GCM10011589_11700</name>
</gene>
<feature type="signal peptide" evidence="2">
    <location>
        <begin position="1"/>
        <end position="33"/>
    </location>
</feature>
<dbReference type="AlphaFoldDB" id="A0A846LM18"/>
<dbReference type="Proteomes" id="UP000552836">
    <property type="component" value="Unassembled WGS sequence"/>
</dbReference>
<proteinExistence type="predicted"/>
<organism evidence="4 5">
    <name type="scientific">Modestobacter marinus</name>
    <dbReference type="NCBI Taxonomy" id="477641"/>
    <lineage>
        <taxon>Bacteria</taxon>
        <taxon>Bacillati</taxon>
        <taxon>Actinomycetota</taxon>
        <taxon>Actinomycetes</taxon>
        <taxon>Geodermatophilales</taxon>
        <taxon>Geodermatophilaceae</taxon>
        <taxon>Modestobacter</taxon>
    </lineage>
</organism>
<feature type="compositionally biased region" description="Low complexity" evidence="1">
    <location>
        <begin position="31"/>
        <end position="40"/>
    </location>
</feature>
<keyword evidence="6" id="KW-1185">Reference proteome</keyword>
<name>A0A846LM18_9ACTN</name>
<reference evidence="3" key="1">
    <citation type="journal article" date="2014" name="Int. J. Syst. Evol. Microbiol.">
        <title>Complete genome of a new Firmicutes species belonging to the dominant human colonic microbiota ('Ruminococcus bicirculans') reveals two chromosomes and a selective capacity to utilize plant glucans.</title>
        <authorList>
            <consortium name="NISC Comparative Sequencing Program"/>
            <person name="Wegmann U."/>
            <person name="Louis P."/>
            <person name="Goesmann A."/>
            <person name="Henrissat B."/>
            <person name="Duncan S.H."/>
            <person name="Flint H.J."/>
        </authorList>
    </citation>
    <scope>NUCLEOTIDE SEQUENCE</scope>
    <source>
        <strain evidence="3">CGMCC 4.5581</strain>
    </source>
</reference>
<reference evidence="4 5" key="3">
    <citation type="submission" date="2020-02" db="EMBL/GenBank/DDBJ databases">
        <title>Sequencing the genomes of 1000 actinobacteria strains.</title>
        <authorList>
            <person name="Klenk H.-P."/>
        </authorList>
    </citation>
    <scope>NUCLEOTIDE SEQUENCE [LARGE SCALE GENOMIC DNA]</scope>
    <source>
        <strain evidence="4 5">DSM 45201</strain>
    </source>
</reference>
<feature type="compositionally biased region" description="Low complexity" evidence="1">
    <location>
        <begin position="63"/>
        <end position="124"/>
    </location>
</feature>
<evidence type="ECO:0000313" key="6">
    <source>
        <dbReference type="Proteomes" id="UP000648663"/>
    </source>
</evidence>
<reference evidence="3" key="4">
    <citation type="submission" date="2024-05" db="EMBL/GenBank/DDBJ databases">
        <authorList>
            <person name="Sun Q."/>
            <person name="Zhou Y."/>
        </authorList>
    </citation>
    <scope>NUCLEOTIDE SEQUENCE</scope>
    <source>
        <strain evidence="3">CGMCC 4.5581</strain>
    </source>
</reference>
<evidence type="ECO:0000313" key="5">
    <source>
        <dbReference type="Proteomes" id="UP000552836"/>
    </source>
</evidence>